<proteinExistence type="inferred from homology"/>
<dbReference type="GO" id="GO:0004708">
    <property type="term" value="F:MAP kinase kinase activity"/>
    <property type="evidence" value="ECO:0007669"/>
    <property type="project" value="UniProtKB-EC"/>
</dbReference>
<keyword evidence="11" id="KW-1185">Reference proteome</keyword>
<feature type="region of interest" description="Disordered" evidence="8">
    <location>
        <begin position="1"/>
        <end position="47"/>
    </location>
</feature>
<accession>S8DXH5</accession>
<dbReference type="InterPro" id="IPR000719">
    <property type="entry name" value="Prot_kinase_dom"/>
</dbReference>
<evidence type="ECO:0000313" key="11">
    <source>
        <dbReference type="Proteomes" id="UP000015241"/>
    </source>
</evidence>
<reference evidence="10 11" key="1">
    <citation type="journal article" date="2012" name="Science">
        <title>The Paleozoic origin of enzymatic lignin decomposition reconstructed from 31 fungal genomes.</title>
        <authorList>
            <person name="Floudas D."/>
            <person name="Binder M."/>
            <person name="Riley R."/>
            <person name="Barry K."/>
            <person name="Blanchette R.A."/>
            <person name="Henrissat B."/>
            <person name="Martinez A.T."/>
            <person name="Otillar R."/>
            <person name="Spatafora J.W."/>
            <person name="Yadav J.S."/>
            <person name="Aerts A."/>
            <person name="Benoit I."/>
            <person name="Boyd A."/>
            <person name="Carlson A."/>
            <person name="Copeland A."/>
            <person name="Coutinho P.M."/>
            <person name="de Vries R.P."/>
            <person name="Ferreira P."/>
            <person name="Findley K."/>
            <person name="Foster B."/>
            <person name="Gaskell J."/>
            <person name="Glotzer D."/>
            <person name="Gorecki P."/>
            <person name="Heitman J."/>
            <person name="Hesse C."/>
            <person name="Hori C."/>
            <person name="Igarashi K."/>
            <person name="Jurgens J.A."/>
            <person name="Kallen N."/>
            <person name="Kersten P."/>
            <person name="Kohler A."/>
            <person name="Kuees U."/>
            <person name="Kumar T.K.A."/>
            <person name="Kuo A."/>
            <person name="LaButti K."/>
            <person name="Larrondo L.F."/>
            <person name="Lindquist E."/>
            <person name="Ling A."/>
            <person name="Lombard V."/>
            <person name="Lucas S."/>
            <person name="Lundell T."/>
            <person name="Martin R."/>
            <person name="McLaughlin D.J."/>
            <person name="Morgenstern I."/>
            <person name="Morin E."/>
            <person name="Murat C."/>
            <person name="Nagy L.G."/>
            <person name="Nolan M."/>
            <person name="Ohm R.A."/>
            <person name="Patyshakuliyeva A."/>
            <person name="Rokas A."/>
            <person name="Ruiz-Duenas F.J."/>
            <person name="Sabat G."/>
            <person name="Salamov A."/>
            <person name="Samejima M."/>
            <person name="Schmutz J."/>
            <person name="Slot J.C."/>
            <person name="St John F."/>
            <person name="Stenlid J."/>
            <person name="Sun H."/>
            <person name="Sun S."/>
            <person name="Syed K."/>
            <person name="Tsang A."/>
            <person name="Wiebenga A."/>
            <person name="Young D."/>
            <person name="Pisabarro A."/>
            <person name="Eastwood D.C."/>
            <person name="Martin F."/>
            <person name="Cullen D."/>
            <person name="Grigoriev I.V."/>
            <person name="Hibbett D.S."/>
        </authorList>
    </citation>
    <scope>NUCLEOTIDE SEQUENCE</scope>
    <source>
        <strain evidence="11">FP-58527</strain>
    </source>
</reference>
<dbReference type="Pfam" id="PF00069">
    <property type="entry name" value="Pkinase"/>
    <property type="match status" value="1"/>
</dbReference>
<dbReference type="OrthoDB" id="10252354at2759"/>
<dbReference type="GO" id="GO:0000196">
    <property type="term" value="P:cell integrity MAPK cascade"/>
    <property type="evidence" value="ECO:0007669"/>
    <property type="project" value="TreeGrafter"/>
</dbReference>
<evidence type="ECO:0000256" key="1">
    <source>
        <dbReference type="ARBA" id="ARBA00022679"/>
    </source>
</evidence>
<protein>
    <recommendedName>
        <fullName evidence="6">mitogen-activated protein kinase kinase</fullName>
        <ecNumber evidence="6">2.7.12.2</ecNumber>
    </recommendedName>
</protein>
<dbReference type="FunFam" id="1.10.510.10:FF:000263">
    <property type="entry name" value="MAP kinase skh1/pek1"/>
    <property type="match status" value="1"/>
</dbReference>
<dbReference type="eggNOG" id="KOG0581">
    <property type="taxonomic scope" value="Eukaryota"/>
</dbReference>
<feature type="domain" description="Protein kinase" evidence="9">
    <location>
        <begin position="125"/>
        <end position="383"/>
    </location>
</feature>
<dbReference type="STRING" id="743788.S8DXH5"/>
<dbReference type="InterPro" id="IPR017441">
    <property type="entry name" value="Protein_kinase_ATP_BS"/>
</dbReference>
<dbReference type="PROSITE" id="PS00107">
    <property type="entry name" value="PROTEIN_KINASE_ATP"/>
    <property type="match status" value="1"/>
</dbReference>
<keyword evidence="1" id="KW-0808">Transferase</keyword>
<feature type="region of interest" description="Disordered" evidence="8">
    <location>
        <begin position="405"/>
        <end position="439"/>
    </location>
</feature>
<dbReference type="EMBL" id="KE504173">
    <property type="protein sequence ID" value="EPS97731.1"/>
    <property type="molecule type" value="Genomic_DNA"/>
</dbReference>
<evidence type="ECO:0000256" key="8">
    <source>
        <dbReference type="SAM" id="MobiDB-lite"/>
    </source>
</evidence>
<evidence type="ECO:0000256" key="6">
    <source>
        <dbReference type="ARBA" id="ARBA00038999"/>
    </source>
</evidence>
<sequence length="439" mass="48580">MHSTQSLHPGRPAGPRLRSASPALALPDVQPLNIRRPNGASPRPKLKLPTIDFSQVEGGPFTGEYTGGGNSVTPHVNSSTMSPSDLTVKPELTISPVPRAPTKKISMDDIRQTVRKFDEWSDDYLEDLARLGEGAGGAVYKVRDKRTGFVMARKTITTLEAPMKQLMREIKIISSTSHHNIIHFYGAYISPSSSEVKVLMEYCEGGSLESVGKRLKETDKRVTENVAGRLAEGILQGLAYLHKQKTIHRDIKPPNILLTREGIVKLCDFGVSGELVNSMAGTFTGTSLYMAPERLSGLEYTIRSDVWSTGISLLELVQNRFPFPSDLAAIELMMYITQYEPPELEDDGPYTYSAEMKDFIKQALTRDATLRPTPTSLLEHPWIKSVMQHEVKMAVWIRKVWDWPKSRSSGETSSRPGSSRSDPPSLDSALANMSLTSHA</sequence>
<dbReference type="EC" id="2.7.12.2" evidence="6"/>
<dbReference type="Proteomes" id="UP000015241">
    <property type="component" value="Unassembled WGS sequence"/>
</dbReference>
<feature type="compositionally biased region" description="Low complexity" evidence="8">
    <location>
        <begin position="406"/>
        <end position="428"/>
    </location>
</feature>
<dbReference type="AlphaFoldDB" id="S8DXH5"/>
<dbReference type="SMART" id="SM00220">
    <property type="entry name" value="S_TKc"/>
    <property type="match status" value="1"/>
</dbReference>
<organism evidence="10 11">
    <name type="scientific">Fomitopsis schrenkii</name>
    <name type="common">Brown rot fungus</name>
    <dbReference type="NCBI Taxonomy" id="2126942"/>
    <lineage>
        <taxon>Eukaryota</taxon>
        <taxon>Fungi</taxon>
        <taxon>Dikarya</taxon>
        <taxon>Basidiomycota</taxon>
        <taxon>Agaricomycotina</taxon>
        <taxon>Agaricomycetes</taxon>
        <taxon>Polyporales</taxon>
        <taxon>Fomitopsis</taxon>
    </lineage>
</organism>
<dbReference type="PANTHER" id="PTHR48013:SF6">
    <property type="entry name" value="MAP KINASE KINASE MKK1_SSP32-RELATED"/>
    <property type="match status" value="1"/>
</dbReference>
<dbReference type="PROSITE" id="PS50011">
    <property type="entry name" value="PROTEIN_KINASE_DOM"/>
    <property type="match status" value="1"/>
</dbReference>
<gene>
    <name evidence="10" type="ORF">FOMPIDRAFT_1024909</name>
</gene>
<dbReference type="Gene3D" id="3.30.200.20">
    <property type="entry name" value="Phosphorylase Kinase, domain 1"/>
    <property type="match status" value="1"/>
</dbReference>
<evidence type="ECO:0000259" key="9">
    <source>
        <dbReference type="PROSITE" id="PS50011"/>
    </source>
</evidence>
<feature type="region of interest" description="Disordered" evidence="8">
    <location>
        <begin position="59"/>
        <end position="88"/>
    </location>
</feature>
<dbReference type="InParanoid" id="S8DXH5"/>
<dbReference type="GO" id="GO:0005524">
    <property type="term" value="F:ATP binding"/>
    <property type="evidence" value="ECO:0007669"/>
    <property type="project" value="UniProtKB-UniRule"/>
</dbReference>
<dbReference type="SUPFAM" id="SSF56112">
    <property type="entry name" value="Protein kinase-like (PK-like)"/>
    <property type="match status" value="1"/>
</dbReference>
<dbReference type="Gene3D" id="1.10.510.10">
    <property type="entry name" value="Transferase(Phosphotransferase) domain 1"/>
    <property type="match status" value="1"/>
</dbReference>
<dbReference type="HOGENOM" id="CLU_000288_63_23_1"/>
<dbReference type="FunCoup" id="S8DXH5">
    <property type="interactions" value="134"/>
</dbReference>
<evidence type="ECO:0000256" key="3">
    <source>
        <dbReference type="ARBA" id="ARBA00022777"/>
    </source>
</evidence>
<name>S8DXH5_FOMSC</name>
<comment type="similarity">
    <text evidence="5">Belongs to the protein kinase superfamily. STE Ser/Thr protein kinase family. MAP kinase kinase subfamily.</text>
</comment>
<dbReference type="PANTHER" id="PTHR48013">
    <property type="entry name" value="DUAL SPECIFICITY MITOGEN-ACTIVATED PROTEIN KINASE KINASE 5-RELATED"/>
    <property type="match status" value="1"/>
</dbReference>
<feature type="binding site" evidence="7">
    <location>
        <position position="164"/>
    </location>
    <ligand>
        <name>ATP</name>
        <dbReference type="ChEBI" id="CHEBI:30616"/>
    </ligand>
</feature>
<evidence type="ECO:0000256" key="4">
    <source>
        <dbReference type="ARBA" id="ARBA00022840"/>
    </source>
</evidence>
<keyword evidence="3" id="KW-0418">Kinase</keyword>
<keyword evidence="2 7" id="KW-0547">Nucleotide-binding</keyword>
<evidence type="ECO:0000256" key="2">
    <source>
        <dbReference type="ARBA" id="ARBA00022741"/>
    </source>
</evidence>
<keyword evidence="4 7" id="KW-0067">ATP-binding</keyword>
<evidence type="ECO:0000256" key="5">
    <source>
        <dbReference type="ARBA" id="ARBA00038035"/>
    </source>
</evidence>
<evidence type="ECO:0000313" key="10">
    <source>
        <dbReference type="EMBL" id="EPS97731.1"/>
    </source>
</evidence>
<dbReference type="InterPro" id="IPR011009">
    <property type="entry name" value="Kinase-like_dom_sf"/>
</dbReference>
<feature type="compositionally biased region" description="Polar residues" evidence="8">
    <location>
        <begin position="71"/>
        <end position="85"/>
    </location>
</feature>
<evidence type="ECO:0000256" key="7">
    <source>
        <dbReference type="PROSITE-ProRule" id="PRU10141"/>
    </source>
</evidence>
<dbReference type="GO" id="GO:0060237">
    <property type="term" value="P:regulation of fungal-type cell wall organization"/>
    <property type="evidence" value="ECO:0007669"/>
    <property type="project" value="TreeGrafter"/>
</dbReference>